<dbReference type="Pfam" id="PF01523">
    <property type="entry name" value="PmbA_TldD_1st"/>
    <property type="match status" value="1"/>
</dbReference>
<gene>
    <name evidence="5" type="ORF">SAMN05216167_12648</name>
</gene>
<keyword evidence="5" id="KW-0378">Hydrolase</keyword>
<dbReference type="STRING" id="662367.SAMN05216167_12648"/>
<sequence>MNLKKMAILTKAEAKKIIDKVLSYAKADETSVSLTGGRRGNIRYARNAVSTSGESTNLSLAVTAVFGKKSGTATINEFDDAALEKTVRRAEEIARLAPENSEYMPMLGPQTYLPIDPFSRNTENITPDYRAQAAFDSLDPCRKQNLTAAGYMEDSTGFTAIGNSKELFAYNRETSVEFSVTVRTADGMGSGYATRDVTDTSKLNTREATEIAMQKAQASVGARAIEPGKYTVILEPAALVANTDASLLLAMMGSMDARNAEEGRSFLSKKGGGTRLGEKLMDERVTIYSDPTNPEIPTSPFGGGGGGRFGGGGADGRPQEKITWIEKGVIKNMYYSRYWADKKGVKATPPPANFIMEGGTQSLADMIKSTEKGILVTRFWYIRPVDPQTLLYTGLTRDGTFYIENGQIKFPVKNFRFNESPIIMLNNLEAMGKPVRIGGNLVPPLKIRDFTFTSLSDAV</sequence>
<evidence type="ECO:0000259" key="4">
    <source>
        <dbReference type="Pfam" id="PF19290"/>
    </source>
</evidence>
<evidence type="ECO:0000256" key="1">
    <source>
        <dbReference type="ARBA" id="ARBA00005836"/>
    </source>
</evidence>
<dbReference type="EMBL" id="FOLQ01000026">
    <property type="protein sequence ID" value="SFF05781.1"/>
    <property type="molecule type" value="Genomic_DNA"/>
</dbReference>
<feature type="domain" description="Metalloprotease TldD/E N-terminal" evidence="2">
    <location>
        <begin position="32"/>
        <end position="94"/>
    </location>
</feature>
<accession>A0A1I2FMZ1</accession>
<organism evidence="5 6">
    <name type="scientific">Spirosoma endophyticum</name>
    <dbReference type="NCBI Taxonomy" id="662367"/>
    <lineage>
        <taxon>Bacteria</taxon>
        <taxon>Pseudomonadati</taxon>
        <taxon>Bacteroidota</taxon>
        <taxon>Cytophagia</taxon>
        <taxon>Cytophagales</taxon>
        <taxon>Cytophagaceae</taxon>
        <taxon>Spirosoma</taxon>
    </lineage>
</organism>
<dbReference type="Pfam" id="PF19289">
    <property type="entry name" value="PmbA_TldD_3rd"/>
    <property type="match status" value="1"/>
</dbReference>
<dbReference type="InterPro" id="IPR045569">
    <property type="entry name" value="Metalloprtase-TldD/E_C"/>
</dbReference>
<dbReference type="GO" id="GO:0006508">
    <property type="term" value="P:proteolysis"/>
    <property type="evidence" value="ECO:0007669"/>
    <property type="project" value="UniProtKB-KW"/>
</dbReference>
<dbReference type="Pfam" id="PF19290">
    <property type="entry name" value="PmbA_TldD_2nd"/>
    <property type="match status" value="1"/>
</dbReference>
<dbReference type="InterPro" id="IPR036059">
    <property type="entry name" value="TldD/PmbA_sf"/>
</dbReference>
<dbReference type="GO" id="GO:0008237">
    <property type="term" value="F:metallopeptidase activity"/>
    <property type="evidence" value="ECO:0007669"/>
    <property type="project" value="InterPro"/>
</dbReference>
<evidence type="ECO:0000313" key="6">
    <source>
        <dbReference type="Proteomes" id="UP000198598"/>
    </source>
</evidence>
<feature type="domain" description="Metalloprotease TldD/E C-terminal" evidence="3">
    <location>
        <begin position="227"/>
        <end position="453"/>
    </location>
</feature>
<dbReference type="InterPro" id="IPR045570">
    <property type="entry name" value="Metalloprtase-TldD/E_cen_dom"/>
</dbReference>
<reference evidence="5 6" key="1">
    <citation type="submission" date="2016-10" db="EMBL/GenBank/DDBJ databases">
        <authorList>
            <person name="de Groot N.N."/>
        </authorList>
    </citation>
    <scope>NUCLEOTIDE SEQUENCE [LARGE SCALE GENOMIC DNA]</scope>
    <source>
        <strain evidence="5 6">DSM 26130</strain>
    </source>
</reference>
<protein>
    <submittedName>
        <fullName evidence="5">Predicted Zn-dependent protease or its inactivated homolog</fullName>
    </submittedName>
</protein>
<keyword evidence="5" id="KW-0645">Protease</keyword>
<feature type="domain" description="Metalloprotease TldD/E central" evidence="4">
    <location>
        <begin position="145"/>
        <end position="214"/>
    </location>
</feature>
<dbReference type="PANTHER" id="PTHR43666">
    <property type="entry name" value="TLDD PROTEIN"/>
    <property type="match status" value="1"/>
</dbReference>
<dbReference type="SUPFAM" id="SSF111283">
    <property type="entry name" value="Putative modulator of DNA gyrase, PmbA/TldD"/>
    <property type="match status" value="1"/>
</dbReference>
<dbReference type="Gene3D" id="3.30.2290.10">
    <property type="entry name" value="PmbA/TldD superfamily"/>
    <property type="match status" value="1"/>
</dbReference>
<comment type="similarity">
    <text evidence="1">Belongs to the peptidase U62 family.</text>
</comment>
<dbReference type="InterPro" id="IPR002510">
    <property type="entry name" value="Metalloprtase-TldD/E_N"/>
</dbReference>
<keyword evidence="6" id="KW-1185">Reference proteome</keyword>
<name>A0A1I2FMZ1_9BACT</name>
<dbReference type="AlphaFoldDB" id="A0A1I2FMZ1"/>
<evidence type="ECO:0000259" key="2">
    <source>
        <dbReference type="Pfam" id="PF01523"/>
    </source>
</evidence>
<dbReference type="InterPro" id="IPR035068">
    <property type="entry name" value="TldD/PmbA_N"/>
</dbReference>
<dbReference type="Proteomes" id="UP000198598">
    <property type="component" value="Unassembled WGS sequence"/>
</dbReference>
<evidence type="ECO:0000259" key="3">
    <source>
        <dbReference type="Pfam" id="PF19289"/>
    </source>
</evidence>
<dbReference type="PANTHER" id="PTHR43666:SF1">
    <property type="entry name" value="CONSERVED PROTEIN"/>
    <property type="match status" value="1"/>
</dbReference>
<evidence type="ECO:0000313" key="5">
    <source>
        <dbReference type="EMBL" id="SFF05781.1"/>
    </source>
</evidence>
<proteinExistence type="inferred from homology"/>